<dbReference type="RefSeq" id="WP_076502237.1">
    <property type="nucleotide sequence ID" value="NZ_FTOP01000012.1"/>
</dbReference>
<dbReference type="InterPro" id="IPR000644">
    <property type="entry name" value="CBS_dom"/>
</dbReference>
<sequence length="455" mass="50079">MIYNSIIETIGNTPLVRLNKVNQGIKGEILVKVEYFNPGNSMKDRMAIKMVEDAEASGILKPGGTIIEGTSGNTGMGLALAAIAKGYKCIFTMADKQSKEKIDILKAVGAEVIVCPTNVSPEDPRSYYSVAKKLNKDIPNSFYPNQYDNLSNALAHYETTGPEIWKDTAGKITHYAAGVGTGGSMCGTAKYLKEQNPAIVTVGIDTYGSVFKKYKETGIFDENEVYPYLTEGIGEDILPKNVDFDMIDHFVKVTDKDAAVMTRRLSREEGLFVGWSCGSAVHGALEYAKENLKEGDRMVIILPDHGTRYLGKIYNDDWMRNHGFLEDKTFGTARDIIAARNGDYQLLVTQQTDTVKAAIALMNKTSVSQIPVMDGDHVVGCLTDNKLLSKIIDNPDLKDAPVSEVMEDSMKFVALDSTLDVLSSMVDKEKAVLVRDDKHQIHIITKHDILEAITK</sequence>
<dbReference type="Pfam" id="PF00571">
    <property type="entry name" value="CBS"/>
    <property type="match status" value="1"/>
</dbReference>
<evidence type="ECO:0000256" key="4">
    <source>
        <dbReference type="PROSITE-ProRule" id="PRU00703"/>
    </source>
</evidence>
<feature type="domain" description="CBS" evidence="5">
    <location>
        <begin position="338"/>
        <end position="397"/>
    </location>
</feature>
<evidence type="ECO:0000256" key="2">
    <source>
        <dbReference type="ARBA" id="ARBA00007103"/>
    </source>
</evidence>
<organism evidence="6 7">
    <name type="scientific">Belliella pelovolcani</name>
    <dbReference type="NCBI Taxonomy" id="529505"/>
    <lineage>
        <taxon>Bacteria</taxon>
        <taxon>Pseudomonadati</taxon>
        <taxon>Bacteroidota</taxon>
        <taxon>Cytophagia</taxon>
        <taxon>Cytophagales</taxon>
        <taxon>Cyclobacteriaceae</taxon>
        <taxon>Belliella</taxon>
    </lineage>
</organism>
<comment type="similarity">
    <text evidence="2">Belongs to the cysteine synthase/cystathionine beta-synthase family.</text>
</comment>
<dbReference type="SUPFAM" id="SSF54631">
    <property type="entry name" value="CBS-domain pair"/>
    <property type="match status" value="1"/>
</dbReference>
<dbReference type="FunFam" id="3.40.50.1100:FF:000118">
    <property type="entry name" value="Related to CYS4-cystathionine beta-synthase"/>
    <property type="match status" value="1"/>
</dbReference>
<proteinExistence type="inferred from homology"/>
<dbReference type="GO" id="GO:0006535">
    <property type="term" value="P:cysteine biosynthetic process from serine"/>
    <property type="evidence" value="ECO:0007669"/>
    <property type="project" value="InterPro"/>
</dbReference>
<keyword evidence="7" id="KW-1185">Reference proteome</keyword>
<dbReference type="Proteomes" id="UP000186026">
    <property type="component" value="Unassembled WGS sequence"/>
</dbReference>
<dbReference type="SUPFAM" id="SSF53686">
    <property type="entry name" value="Tryptophan synthase beta subunit-like PLP-dependent enzymes"/>
    <property type="match status" value="1"/>
</dbReference>
<dbReference type="CDD" id="cd01561">
    <property type="entry name" value="CBS_like"/>
    <property type="match status" value="1"/>
</dbReference>
<dbReference type="InterPro" id="IPR046342">
    <property type="entry name" value="CBS_dom_sf"/>
</dbReference>
<dbReference type="PANTHER" id="PTHR10314">
    <property type="entry name" value="CYSTATHIONINE BETA-SYNTHASE"/>
    <property type="match status" value="1"/>
</dbReference>
<dbReference type="PROSITE" id="PS00901">
    <property type="entry name" value="CYS_SYNTHASE"/>
    <property type="match status" value="1"/>
</dbReference>
<dbReference type="Gene3D" id="3.10.580.10">
    <property type="entry name" value="CBS-domain"/>
    <property type="match status" value="1"/>
</dbReference>
<comment type="cofactor">
    <cofactor evidence="1">
        <name>pyridoxal 5'-phosphate</name>
        <dbReference type="ChEBI" id="CHEBI:597326"/>
    </cofactor>
</comment>
<evidence type="ECO:0000313" key="6">
    <source>
        <dbReference type="EMBL" id="SIT03057.1"/>
    </source>
</evidence>
<dbReference type="InterPro" id="IPR001216">
    <property type="entry name" value="P-phosphate_BS"/>
</dbReference>
<dbReference type="InterPro" id="IPR001926">
    <property type="entry name" value="TrpB-like_PALP"/>
</dbReference>
<protein>
    <submittedName>
        <fullName evidence="6">Cystathionine beta-synthase</fullName>
    </submittedName>
</protein>
<dbReference type="STRING" id="529505.SAMN05421761_11268"/>
<dbReference type="SMART" id="SM00116">
    <property type="entry name" value="CBS"/>
    <property type="match status" value="1"/>
</dbReference>
<dbReference type="AlphaFoldDB" id="A0A1N7NXI2"/>
<dbReference type="GO" id="GO:0016765">
    <property type="term" value="F:transferase activity, transferring alkyl or aryl (other than methyl) groups"/>
    <property type="evidence" value="ECO:0007669"/>
    <property type="project" value="UniProtKB-ARBA"/>
</dbReference>
<dbReference type="InterPro" id="IPR050214">
    <property type="entry name" value="Cys_Synth/Cystath_Beta-Synth"/>
</dbReference>
<evidence type="ECO:0000259" key="5">
    <source>
        <dbReference type="PROSITE" id="PS51371"/>
    </source>
</evidence>
<keyword evidence="4" id="KW-0129">CBS domain</keyword>
<dbReference type="OrthoDB" id="9808024at2"/>
<keyword evidence="3" id="KW-0663">Pyridoxal phosphate</keyword>
<dbReference type="FunFam" id="3.40.50.1100:FF:000003">
    <property type="entry name" value="Cystathionine beta-synthase"/>
    <property type="match status" value="1"/>
</dbReference>
<dbReference type="PROSITE" id="PS51371">
    <property type="entry name" value="CBS"/>
    <property type="match status" value="1"/>
</dbReference>
<name>A0A1N7NXI2_9BACT</name>
<evidence type="ECO:0000256" key="3">
    <source>
        <dbReference type="ARBA" id="ARBA00022898"/>
    </source>
</evidence>
<dbReference type="Gene3D" id="3.40.50.1100">
    <property type="match status" value="2"/>
</dbReference>
<evidence type="ECO:0000313" key="7">
    <source>
        <dbReference type="Proteomes" id="UP000186026"/>
    </source>
</evidence>
<gene>
    <name evidence="6" type="ORF">SAMN05421761_11268</name>
</gene>
<reference evidence="7" key="1">
    <citation type="submission" date="2017-01" db="EMBL/GenBank/DDBJ databases">
        <authorList>
            <person name="Varghese N."/>
            <person name="Submissions S."/>
        </authorList>
    </citation>
    <scope>NUCLEOTIDE SEQUENCE [LARGE SCALE GENOMIC DNA]</scope>
    <source>
        <strain evidence="7">DSM 46698</strain>
    </source>
</reference>
<dbReference type="EMBL" id="FTOP01000012">
    <property type="protein sequence ID" value="SIT03057.1"/>
    <property type="molecule type" value="Genomic_DNA"/>
</dbReference>
<dbReference type="InterPro" id="IPR036052">
    <property type="entry name" value="TrpB-like_PALP_sf"/>
</dbReference>
<accession>A0A1N7NXI2</accession>
<dbReference type="Pfam" id="PF00291">
    <property type="entry name" value="PALP"/>
    <property type="match status" value="1"/>
</dbReference>
<evidence type="ECO:0000256" key="1">
    <source>
        <dbReference type="ARBA" id="ARBA00001933"/>
    </source>
</evidence>